<dbReference type="Pfam" id="PF13560">
    <property type="entry name" value="HTH_31"/>
    <property type="match status" value="1"/>
</dbReference>
<dbReference type="InterPro" id="IPR011990">
    <property type="entry name" value="TPR-like_helical_dom_sf"/>
</dbReference>
<dbReference type="GO" id="GO:0005524">
    <property type="term" value="F:ATP binding"/>
    <property type="evidence" value="ECO:0007669"/>
    <property type="project" value="UniProtKB-KW"/>
</dbReference>
<evidence type="ECO:0000256" key="1">
    <source>
        <dbReference type="SAM" id="MobiDB-lite"/>
    </source>
</evidence>
<dbReference type="Proteomes" id="UP001595868">
    <property type="component" value="Unassembled WGS sequence"/>
</dbReference>
<feature type="region of interest" description="Disordered" evidence="1">
    <location>
        <begin position="731"/>
        <end position="750"/>
    </location>
</feature>
<dbReference type="Gene3D" id="1.10.260.40">
    <property type="entry name" value="lambda repressor-like DNA-binding domains"/>
    <property type="match status" value="1"/>
</dbReference>
<protein>
    <submittedName>
        <fullName evidence="3">ATP-binding protein</fullName>
    </submittedName>
</protein>
<sequence>MTPDHGSGPEPAAFDELLRDRRRIAGLTQSDLAARAGVGVRTVRDLERGRSVRPQRMTVDLLAAALGLAGVDRERFVAAARGQDPSSSESDPLEPPRPAPGLGLPAPADLIGRDADVTELSGLLSAPAGAAPALVSLVGLAGVGKTSLALAVVARVAGRHPGGAAGVSIDEGSTENDVLSAVATVFGVARAADLAERLAGLPALLLVDAIERAPGSVTEALRGLARIAPALRVLATGRHPVGLPGERVWPVAPLEVPPADVPAELSAIAGFSAVELFLARLGQVRREPPRAAELPALVGLVRRLGGLPLAIELAAARGRILDLNEILDRYGDRLLDLAGPPIRREAVAVTLRDAVAGSYRLLEPVERAALRRLSAFRNRWSVELAEAMLVDLTGDPVPVLDRLLALGLIGARGSGPVRFRLLDVVRDFAAERAAADGELAVIRRRHAVVFARFAQRAAPDLVGASMPAAVNQLDEVTSDLWAALAYAANDDPHSALRLAAALPRWWRFRGRDVAGRQWLRRLLNDPRTADADPALRAWAQVGVAQLAQEHGEGPQELASAQAAVETFEKLGDVPGELAGRSVLCGLWTALGGYDEARRHGETVLALASRTGRTRDMAVAQNNLTWHEIRVGDLGAARRRLAAVDRLAAQCGEVRLRVLARANLADIARLDGRYADAVDQGRRVVSALADLGDPGHRRRVLGTVGLALAEAGRLAEADRVLAELRGSAVGESLPGPRLGGSGHHPEDTAARRDDGIAARLEGQLALRRGDRERAAEWFAAAAQASADCRDMRDVVESLVGMLASSDDPGARRTTLDWLDQVCRSSGISLLPRERVLVEAVERELADPGPTGGTAAE</sequence>
<proteinExistence type="predicted"/>
<keyword evidence="3" id="KW-0067">ATP-binding</keyword>
<feature type="domain" description="HTH cro/C1-type" evidence="2">
    <location>
        <begin position="18"/>
        <end position="73"/>
    </location>
</feature>
<name>A0ABV8KKA5_9ACTN</name>
<accession>A0ABV8KKA5</accession>
<dbReference type="EMBL" id="JBHSBN010000006">
    <property type="protein sequence ID" value="MFC4106453.1"/>
    <property type="molecule type" value="Genomic_DNA"/>
</dbReference>
<dbReference type="RefSeq" id="WP_377544371.1">
    <property type="nucleotide sequence ID" value="NZ_JBHSBN010000006.1"/>
</dbReference>
<dbReference type="Gene3D" id="3.40.50.300">
    <property type="entry name" value="P-loop containing nucleotide triphosphate hydrolases"/>
    <property type="match status" value="1"/>
</dbReference>
<dbReference type="InterPro" id="IPR010982">
    <property type="entry name" value="Lambda_DNA-bd_dom_sf"/>
</dbReference>
<reference evidence="4" key="1">
    <citation type="journal article" date="2019" name="Int. J. Syst. Evol. Microbiol.">
        <title>The Global Catalogue of Microorganisms (GCM) 10K type strain sequencing project: providing services to taxonomists for standard genome sequencing and annotation.</title>
        <authorList>
            <consortium name="The Broad Institute Genomics Platform"/>
            <consortium name="The Broad Institute Genome Sequencing Center for Infectious Disease"/>
            <person name="Wu L."/>
            <person name="Ma J."/>
        </authorList>
    </citation>
    <scope>NUCLEOTIDE SEQUENCE [LARGE SCALE GENOMIC DNA]</scope>
    <source>
        <strain evidence="4">2902at01</strain>
    </source>
</reference>
<dbReference type="PANTHER" id="PTHR47691">
    <property type="entry name" value="REGULATOR-RELATED"/>
    <property type="match status" value="1"/>
</dbReference>
<evidence type="ECO:0000313" key="4">
    <source>
        <dbReference type="Proteomes" id="UP001595868"/>
    </source>
</evidence>
<dbReference type="Gene3D" id="1.25.40.10">
    <property type="entry name" value="Tetratricopeptide repeat domain"/>
    <property type="match status" value="1"/>
</dbReference>
<dbReference type="CDD" id="cd00093">
    <property type="entry name" value="HTH_XRE"/>
    <property type="match status" value="1"/>
</dbReference>
<organism evidence="3 4">
    <name type="scientific">Micromonospora zhanjiangensis</name>
    <dbReference type="NCBI Taxonomy" id="1522057"/>
    <lineage>
        <taxon>Bacteria</taxon>
        <taxon>Bacillati</taxon>
        <taxon>Actinomycetota</taxon>
        <taxon>Actinomycetes</taxon>
        <taxon>Micromonosporales</taxon>
        <taxon>Micromonosporaceae</taxon>
        <taxon>Micromonospora</taxon>
    </lineage>
</organism>
<dbReference type="PROSITE" id="PS50943">
    <property type="entry name" value="HTH_CROC1"/>
    <property type="match status" value="1"/>
</dbReference>
<keyword evidence="4" id="KW-1185">Reference proteome</keyword>
<dbReference type="PRINTS" id="PR00364">
    <property type="entry name" value="DISEASERSIST"/>
</dbReference>
<gene>
    <name evidence="3" type="ORF">ACFOX0_10960</name>
</gene>
<evidence type="ECO:0000313" key="3">
    <source>
        <dbReference type="EMBL" id="MFC4106453.1"/>
    </source>
</evidence>
<dbReference type="SMART" id="SM00530">
    <property type="entry name" value="HTH_XRE"/>
    <property type="match status" value="1"/>
</dbReference>
<feature type="region of interest" description="Disordered" evidence="1">
    <location>
        <begin position="79"/>
        <end position="106"/>
    </location>
</feature>
<dbReference type="InterPro" id="IPR001387">
    <property type="entry name" value="Cro/C1-type_HTH"/>
</dbReference>
<dbReference type="SUPFAM" id="SSF48452">
    <property type="entry name" value="TPR-like"/>
    <property type="match status" value="1"/>
</dbReference>
<dbReference type="SUPFAM" id="SSF52540">
    <property type="entry name" value="P-loop containing nucleoside triphosphate hydrolases"/>
    <property type="match status" value="1"/>
</dbReference>
<keyword evidence="3" id="KW-0547">Nucleotide-binding</keyword>
<comment type="caution">
    <text evidence="3">The sequence shown here is derived from an EMBL/GenBank/DDBJ whole genome shotgun (WGS) entry which is preliminary data.</text>
</comment>
<dbReference type="InterPro" id="IPR027417">
    <property type="entry name" value="P-loop_NTPase"/>
</dbReference>
<dbReference type="PANTHER" id="PTHR47691:SF3">
    <property type="entry name" value="HTH-TYPE TRANSCRIPTIONAL REGULATOR RV0890C-RELATED"/>
    <property type="match status" value="1"/>
</dbReference>
<evidence type="ECO:0000259" key="2">
    <source>
        <dbReference type="PROSITE" id="PS50943"/>
    </source>
</evidence>
<dbReference type="SUPFAM" id="SSF47413">
    <property type="entry name" value="lambda repressor-like DNA-binding domains"/>
    <property type="match status" value="1"/>
</dbReference>